<keyword evidence="1 6" id="KW-0378">Hydrolase</keyword>
<dbReference type="InterPro" id="IPR026122">
    <property type="entry name" value="MOV-10/SDE3_DEXXQ/H-box"/>
</dbReference>
<feature type="domain" description="DNA2/NAM7 helicase helicase" evidence="4">
    <location>
        <begin position="595"/>
        <end position="642"/>
    </location>
</feature>
<protein>
    <submittedName>
        <fullName evidence="6">Helicase MOV-10</fullName>
    </submittedName>
</protein>
<keyword evidence="1 6" id="KW-0347">Helicase</keyword>
<organism evidence="6 7">
    <name type="scientific">Cytospora mali</name>
    <name type="common">Apple Valsa canker fungus</name>
    <name type="synonym">Valsa mali</name>
    <dbReference type="NCBI Taxonomy" id="578113"/>
    <lineage>
        <taxon>Eukaryota</taxon>
        <taxon>Fungi</taxon>
        <taxon>Dikarya</taxon>
        <taxon>Ascomycota</taxon>
        <taxon>Pezizomycotina</taxon>
        <taxon>Sordariomycetes</taxon>
        <taxon>Sordariomycetidae</taxon>
        <taxon>Diaporthales</taxon>
        <taxon>Cytosporaceae</taxon>
        <taxon>Cytospora</taxon>
    </lineage>
</organism>
<dbReference type="GO" id="GO:0035194">
    <property type="term" value="P:regulatory ncRNA-mediated post-transcriptional gene silencing"/>
    <property type="evidence" value="ECO:0007669"/>
    <property type="project" value="TreeGrafter"/>
</dbReference>
<dbReference type="InterPro" id="IPR045055">
    <property type="entry name" value="DNA2/NAM7-like"/>
</dbReference>
<keyword evidence="7" id="KW-1185">Reference proteome</keyword>
<dbReference type="InterPro" id="IPR041677">
    <property type="entry name" value="DNA2/NAM7_AAA_11"/>
</dbReference>
<keyword evidence="1 6" id="KW-0067">ATP-binding</keyword>
<dbReference type="InterPro" id="IPR047187">
    <property type="entry name" value="SF1_C_Upf1"/>
</dbReference>
<sequence length="1008" mass="112758">MFVKPPTGSKAIPIVKPAEDENKNVDAKKRPSFAKMLPSVQEIAIQQAANAITSLNITSKPSEAVTVTVPFSEPESVPISVPMSVLDGNHRKPGDNKMTATEPQKKRLAPTDDDDQDYEAGFNIYARPFIPEIFTVINTLPGRQVLTDPKKTIDFDDYIARSLGPAAGFLPQPLPMYLPTATSSFTEAGIISPEYYEEFFQFHLHQEIQAQKMENETYSLYGHEVSVQPQSVDFQQYQKQGEAICILQVPGLRENSPFVEEDDVIELRQLLYGADGSLYGMQAWLAARKAIAANASLPVSMRSVSQQGPALGWTNTIYFARVHSIVRAQEKLVLRVLGFPGNVAERTEKFNIQFPCPPERHLPMLFALPVAQQALLQYDGHDVAHRGYSQRSTSLWLHSMLFPTTQDCEIQDKLHPGIFRSFFDDDLNWEQKKAVESIWSQNYGNLPFLISGPPGTGKTKTVIESALQLIKNTNDHSHVLLCAPSDPAADTLAQRLREHLTTDEMLRLNRPCRTFAEVPDPLLQYCCIIDEKFALPAFPTIMQYRVVVTTCRDASMLSRARLTNSDLYTLEQELNSITMCIHPLDFPPQVKLHWSALIVDEAAQATEPEVLVPLTIVAPPINPPNTFKPVVVMAGDEHQLGPRTSLPSSPLKKSLFARLFKLPVYAAHPLARGKTGEAPPPLTQSLLPIYRPPFANLIRNYRSHPAILAVPSSLFYADTLEPEAKNTNCLQGWDGWNGRGWPVLFHDNPSRDELEMIGLREGMGGWHNAGEVEVACHYAASLVASGLVEQSEVCIMSPFNAQVRRLRQRMRDPQYGGLWGVNIGPTEAFQGLERGVVILCVTRSRQKFVEKDQQLGWGIIGMPNKMNVALTRAKSGLIVIGRRSLLMEDPNWKAFVEFCERNGLVRGDTASGSQPGHGLTRLEKKLLEKERGPELQPFYQGWGMNRTAEPGEEMWTNGMLETPSYMFEDIEDRAHHHHVFEKLGEEHEVRGPGQYGGYTPGEYQYGAY</sequence>
<feature type="region of interest" description="Disordered" evidence="3">
    <location>
        <begin position="83"/>
        <end position="114"/>
    </location>
</feature>
<dbReference type="GO" id="GO:0032574">
    <property type="term" value="F:5'-3' RNA helicase activity"/>
    <property type="evidence" value="ECO:0007669"/>
    <property type="project" value="InterPro"/>
</dbReference>
<gene>
    <name evidence="6" type="ORF">VM1G_09280</name>
</gene>
<dbReference type="EMBL" id="CM003108">
    <property type="protein sequence ID" value="KUI73559.1"/>
    <property type="molecule type" value="Genomic_DNA"/>
</dbReference>
<dbReference type="Pfam" id="PF13086">
    <property type="entry name" value="AAA_11"/>
    <property type="match status" value="2"/>
</dbReference>
<dbReference type="CDD" id="cd18808">
    <property type="entry name" value="SF1_C_Upf1"/>
    <property type="match status" value="1"/>
</dbReference>
<keyword evidence="2" id="KW-0943">RNA-mediated gene silencing</keyword>
<keyword evidence="1 6" id="KW-0547">Nucleotide-binding</keyword>
<dbReference type="PANTHER" id="PTHR10887:SF322">
    <property type="entry name" value="HELICASE MOV-10"/>
    <property type="match status" value="1"/>
</dbReference>
<dbReference type="GO" id="GO:0003723">
    <property type="term" value="F:RNA binding"/>
    <property type="evidence" value="ECO:0007669"/>
    <property type="project" value="InterPro"/>
</dbReference>
<feature type="domain" description="DNA2/NAM7 helicase-like C-terminal" evidence="5">
    <location>
        <begin position="694"/>
        <end position="883"/>
    </location>
</feature>
<dbReference type="CDD" id="cd18038">
    <property type="entry name" value="DEXXQc_Helz-like"/>
    <property type="match status" value="1"/>
</dbReference>
<dbReference type="Gene3D" id="3.40.50.300">
    <property type="entry name" value="P-loop containing nucleotide triphosphate hydrolases"/>
    <property type="match status" value="2"/>
</dbReference>
<dbReference type="Pfam" id="PF13087">
    <property type="entry name" value="AAA_12"/>
    <property type="match status" value="1"/>
</dbReference>
<evidence type="ECO:0000259" key="4">
    <source>
        <dbReference type="Pfam" id="PF13086"/>
    </source>
</evidence>
<feature type="region of interest" description="Disordered" evidence="3">
    <location>
        <begin position="1"/>
        <end position="25"/>
    </location>
</feature>
<evidence type="ECO:0000256" key="1">
    <source>
        <dbReference type="ARBA" id="ARBA00022806"/>
    </source>
</evidence>
<evidence type="ECO:0000313" key="7">
    <source>
        <dbReference type="Proteomes" id="UP000078559"/>
    </source>
</evidence>
<evidence type="ECO:0000256" key="2">
    <source>
        <dbReference type="ARBA" id="ARBA00023158"/>
    </source>
</evidence>
<evidence type="ECO:0000259" key="5">
    <source>
        <dbReference type="Pfam" id="PF13087"/>
    </source>
</evidence>
<evidence type="ECO:0000313" key="6">
    <source>
        <dbReference type="EMBL" id="KUI73559.1"/>
    </source>
</evidence>
<feature type="domain" description="DNA2/NAM7 helicase helicase" evidence="4">
    <location>
        <begin position="427"/>
        <end position="508"/>
    </location>
</feature>
<reference evidence="6" key="1">
    <citation type="submission" date="2014-12" db="EMBL/GenBank/DDBJ databases">
        <title>Genome Sequence of Valsa Canker Pathogens Uncovers a Specific Adaption of Colonization on Woody Bark.</title>
        <authorList>
            <person name="Yin Z."/>
            <person name="Liu H."/>
            <person name="Gao X."/>
            <person name="Li Z."/>
            <person name="Song N."/>
            <person name="Ke X."/>
            <person name="Dai Q."/>
            <person name="Wu Y."/>
            <person name="Sun Y."/>
            <person name="Xu J.-R."/>
            <person name="Kang Z.K."/>
            <person name="Wang L."/>
            <person name="Huang L."/>
        </authorList>
    </citation>
    <scope>NUCLEOTIDE SEQUENCE [LARGE SCALE GENOMIC DNA]</scope>
    <source>
        <strain evidence="6">03-8</strain>
    </source>
</reference>
<dbReference type="SUPFAM" id="SSF52540">
    <property type="entry name" value="P-loop containing nucleoside triphosphate hydrolases"/>
    <property type="match status" value="1"/>
</dbReference>
<dbReference type="PANTHER" id="PTHR10887">
    <property type="entry name" value="DNA2/NAM7 HELICASE FAMILY"/>
    <property type="match status" value="1"/>
</dbReference>
<accession>A0A194WAU8</accession>
<dbReference type="Proteomes" id="UP000078559">
    <property type="component" value="Chromosome 11"/>
</dbReference>
<dbReference type="InterPro" id="IPR027417">
    <property type="entry name" value="P-loop_NTPase"/>
</dbReference>
<proteinExistence type="predicted"/>
<dbReference type="OrthoDB" id="6513042at2759"/>
<evidence type="ECO:0000256" key="3">
    <source>
        <dbReference type="SAM" id="MobiDB-lite"/>
    </source>
</evidence>
<dbReference type="AlphaFoldDB" id="A0A194WAU8"/>
<name>A0A194WAU8_CYTMA</name>
<dbReference type="InterPro" id="IPR041679">
    <property type="entry name" value="DNA2/NAM7-like_C"/>
</dbReference>
<dbReference type="GO" id="GO:0005829">
    <property type="term" value="C:cytosol"/>
    <property type="evidence" value="ECO:0007669"/>
    <property type="project" value="TreeGrafter"/>
</dbReference>